<dbReference type="SMART" id="SM00827">
    <property type="entry name" value="PKS_AT"/>
    <property type="match status" value="1"/>
</dbReference>
<dbReference type="Gene3D" id="3.40.50.720">
    <property type="entry name" value="NAD(P)-binding Rossmann-like Domain"/>
    <property type="match status" value="1"/>
</dbReference>
<evidence type="ECO:0000259" key="10">
    <source>
        <dbReference type="PROSITE" id="PS50075"/>
    </source>
</evidence>
<feature type="active site" description="Proton donor; for dehydratase activity" evidence="9">
    <location>
        <position position="1150"/>
    </location>
</feature>
<feature type="domain" description="Carrier" evidence="10">
    <location>
        <begin position="2240"/>
        <end position="2315"/>
    </location>
</feature>
<dbReference type="InterPro" id="IPR036736">
    <property type="entry name" value="ACP-like_sf"/>
</dbReference>
<dbReference type="InterPro" id="IPR016036">
    <property type="entry name" value="Malonyl_transacylase_ACP-bd"/>
</dbReference>
<evidence type="ECO:0000256" key="8">
    <source>
        <dbReference type="PIRSR" id="PIRSR600542-1"/>
    </source>
</evidence>
<evidence type="ECO:0000259" key="11">
    <source>
        <dbReference type="PROSITE" id="PS52004"/>
    </source>
</evidence>
<dbReference type="PANTHER" id="PTHR43775">
    <property type="entry name" value="FATTY ACID SYNTHASE"/>
    <property type="match status" value="1"/>
</dbReference>
<dbReference type="Gene3D" id="3.10.129.110">
    <property type="entry name" value="Polyketide synthase dehydratase"/>
    <property type="match status" value="1"/>
</dbReference>
<dbReference type="Pfam" id="PF21089">
    <property type="entry name" value="PKS_DH_N"/>
    <property type="match status" value="1"/>
</dbReference>
<feature type="active site" description="Proton acceptor" evidence="8">
    <location>
        <position position="2650"/>
    </location>
</feature>
<dbReference type="GO" id="GO:0016491">
    <property type="term" value="F:oxidoreductase activity"/>
    <property type="evidence" value="ECO:0007669"/>
    <property type="project" value="UniProtKB-KW"/>
</dbReference>
<dbReference type="Gene3D" id="3.40.47.10">
    <property type="match status" value="1"/>
</dbReference>
<dbReference type="Pfam" id="PF00109">
    <property type="entry name" value="ketoacyl-synt"/>
    <property type="match status" value="1"/>
</dbReference>
<dbReference type="PROSITE" id="PS52004">
    <property type="entry name" value="KS3_2"/>
    <property type="match status" value="1"/>
</dbReference>
<evidence type="ECO:0000259" key="12">
    <source>
        <dbReference type="PROSITE" id="PS52019"/>
    </source>
</evidence>
<sequence>MTSRLPGAVPPVAIVGMACRLPGGATSVDALWELLESGREAWSSVPLERFNERAFYHPSPDNPNGTTHHVGGHFVTGDLRDFDHAFFRLSSKQAVAMDPQQRMLLEVSYEAMEDAGLPLEALSGTKTGVNVAMFTSDFERNVYKDPIDMPTYYLTGVERAIASNCISHSFNLHGPSVTIDTGCSGGLVSVHQACMSLYDGECDTVIVAAANLNIGPDHYIGMSSMHLISGSGRSYPFDNRGDGYGRGEGCVAMVLRRLGDAVVAGDPVHGVIRSTAVSQNGHSVAGILHPNGRAQVDLMRHAFNRAGLAPHEVAYVEAHGTGTVAGDHEELSAIDEAFACASRPSPLPVGSLKGSLGHTENVSGLASLIKAALVLQHRVIPPVAGFVNPKPGLPLQNILIPTAPVTMPDDTHSIASINSFGFGGTNAHVVLERGRRAPTAQQVDEAPKLFVFSANSQTSLSIMLEKYHNWLSKSPDVDLRGLAYTLCHRRSMLPWRFTCIAHDVGALRQKIRSRLAHEQTSNLPSTVPVFNVFVFTGQGAQWVGMGRELMRHSSVFLESIRSSRDILLELGALWDLEEVLAQQDTESSQLHAAELSQPVTTALQLALVALLRALGVRPQLVVGHSSGEIAAAFVAGRLAQRTALGVALYRGFMRAAAKLRNLPRGAMMSVGLGERDASSLVASLTRGSVTVACVNSPSNVTISGDAAAIDEVGERLAAEGRTFFRKLAVDTAYHSSHMSAVAGDYLARIRNLDFTPPQSVGGEDEVMFMSSVDGQLKSDGFGAGYWVSNLVSPVRFSDAIANVTRHWQSMAGGARSFFVEIGPHPALATAVRQSFEQSGVPLSKFEYTWALKRGVDADSSVMALAGRSFERGIQLDLKAVSALSPGVCTAAALSNLPSYAWDYSTKHWYESRVSYEYRMRRHPYHDLLGVRVIDSTSLEPRWRHMVDRITLPWLIDHVVDGLTIFPGSGYLCMVFEAVLQLREEKHPQRCLEMLLLRDIAFSRALVLEEDSGRVEMQLVLRPKKDNSFGFEFAITALTEGSWYEHCTGSVEGVLAHSSDVLPVINASLNADADATNVEHLPNIISLTREKFYADLAAAGNLYGPAFRGCESWTMTSGKSQSEAEVRVPDIAAVMPAHHLEPHLIHPATLDIVLHTALPAVNQYLGSGSVMPTRIDRLLISTTAEELRGTGSALRVSTSIQSASVRIARANLAVRAEGLPLLTVSGVEMQSFVHGLHQASYESKTRTICHRLDWQADVDFATPQEFTALADIIGDICFKLSGLSVLELVGGRQKSLAATVLGIADSCNSTIFSYVCAYSADELETPDDSDSRISHKLGTTVKDLSDQGVQLDLVILSDLDELQHASALVRPNGTVLLTLDKREDEILEVAFQRIIAQIPSSLLLKLRAKASGIPRQGSLVLALQREEGPETAKLPDKLRILTHSPPRSIPDWVRALVTGLRACAIKVTLDQINEHTIKEAVPDAVLIIIDDCPTPIVSDQSTFGLATAILQQPVQALWICPDSPAEMHQIVGLARTAHAENDGLRLTTVHVALELLERGDDVGRLTDVLVTCLKRLCLRADEPQPEREYRIQANGAVLVPRLRPLKDLENTDSQAALRYFTNRDRPVSIESQSGDSADAPCSSGVADGDIEIEVHAFTISEVQRRTGWCEYSGVVSSVGCAVETIKLGDRVVTMSTQRGASLLHARAADAIVVPAGATLNQAAALLSPVVVAAHVFDSLVHLPPSGNVLVVGASGLMGRAIISVVRVIGARLTVSAADHAEAQHLMDIYGMQSHEVLVTRPSLSQEPLGVRFPAGIDAIVYAGDSTIFLDAFAHLRPFGYTAFIDCIPNSASLPTKLATTTIQVCSTSELLLTFQARRHHLTPRVGEAFARLTLDSLNLCTRDVSRLAEAKRLIDTGAQPKIVLTATPGPKIPCSISPLLPTGDWRDDSVSYVVAGGLGDLGKRLLRLMARRGAKNLVTLSRRVVESSMQESIQTELHGIQPGCRLYCLQCDITSESDVRMASESLAQLGTPPVRGIIQSAAVLQDRTLDSMTFEDFQVASKIKIDGSLILERIFSSPHLAFFLMLSSAVNIVGSSGQGNYNAGNAVQDAIAQTRRGADHCHFMSLNIGWIKDALATATHESRLQGLERAGLRPILPEELLSFFDFALGVVMGGVENPVPQIVIGFDAVSLSNNANGNSNVNSALFRHVYIPGARQAEDGNLGAQSFEQMIANGDQSALIDFVADSIMTKLVQLSYKDATRVLKDNGSILDLGFDSLVGIELRNWIGREFSAPLQSSEILSDQTFRALAGKVISRTRSTPARDMVQANGHHANGNLAHASAYNSNDSNVAIPNGSSVLQGTSTPSPLPIPTLEHTLRLFQESRQAIDSESDMKSLEEAARALMTGRGRALQQRLQEADHNTIADNYERQIWLERREPLQDYSQFSVIHPVECPAHSQALRAAIITAAALDFAVHSPWCIDGGAYGPVEVKNESWLFYSTRRPGPKVDYNVRSAPNQTLVVLCRGHVFQLSLQESDLRGTLHALNVSYTTILQCSRQPNAMDICMLTADERSSWSLLRRELTLDTDNAASLDAIDAAAFVVCLDDESPLTAGERHTQFLLGGPGHFLSNRWLDKPVQFIVTANGLSAGVHEHSKIDGLDVRDLHRHTIGALMSSGASYKPTAITRQPEDGFPVRELLFHATPAITQHIRHLETTFNSPQSSYTTLEHKHIKADSLNRALLRNSGINPNSGAHLAVLLALYLVDGCVRPAWEIVALREFARGRIDWMQTVTPAVREFFIAAAASINNGGAKMMSRARSALIEAAASHARLVAETARGHGYVGHLYMLRGLDAADMLFQTVAWEATRRDGKGQDFKIGFMPIEDAGEHQWEEGGFLMNGKHGVYVHCSVFEHGSDNLPKVLPAPWDENIAYYLLKHKVQTLSLAIIIELDNVLTTGSPTTYKTGHPKRIPLQHRVFGMYPIYFLREAARRFGAVFYEYTASKVTNLEFIDLLGQNHGLGMMLPLNRRLGWFCGVTGSIAFESDQTRKIVDSVLLPKLEEVHAKAPRCISQRLRD</sequence>
<dbReference type="CDD" id="cd00833">
    <property type="entry name" value="PKS"/>
    <property type="match status" value="1"/>
</dbReference>
<dbReference type="InterPro" id="IPR016035">
    <property type="entry name" value="Acyl_Trfase/lysoPLipase"/>
</dbReference>
<dbReference type="SUPFAM" id="SSF47336">
    <property type="entry name" value="ACP-like"/>
    <property type="match status" value="1"/>
</dbReference>
<dbReference type="SUPFAM" id="SSF51735">
    <property type="entry name" value="NAD(P)-binding Rossmann-fold domains"/>
    <property type="match status" value="2"/>
</dbReference>
<dbReference type="PROSITE" id="PS52019">
    <property type="entry name" value="PKS_MFAS_DH"/>
    <property type="match status" value="1"/>
</dbReference>
<dbReference type="InterPro" id="IPR057326">
    <property type="entry name" value="KR_dom"/>
</dbReference>
<dbReference type="Pfam" id="PF16197">
    <property type="entry name" value="KAsynt_C_assoc"/>
    <property type="match status" value="1"/>
</dbReference>
<evidence type="ECO:0000256" key="5">
    <source>
        <dbReference type="ARBA" id="ARBA00023002"/>
    </source>
</evidence>
<dbReference type="InterPro" id="IPR020841">
    <property type="entry name" value="PKS_Beta-ketoAc_synthase_dom"/>
</dbReference>
<dbReference type="InterPro" id="IPR050091">
    <property type="entry name" value="PKS_NRPS_Biosynth_Enz"/>
</dbReference>
<evidence type="ECO:0000256" key="9">
    <source>
        <dbReference type="PROSITE-ProRule" id="PRU01363"/>
    </source>
</evidence>
<evidence type="ECO:0000256" key="6">
    <source>
        <dbReference type="ARBA" id="ARBA00023268"/>
    </source>
</evidence>
<dbReference type="Gene3D" id="3.30.559.10">
    <property type="entry name" value="Chloramphenicol acetyltransferase-like domain"/>
    <property type="match status" value="1"/>
</dbReference>
<dbReference type="GO" id="GO:0004312">
    <property type="term" value="F:fatty acid synthase activity"/>
    <property type="evidence" value="ECO:0007669"/>
    <property type="project" value="TreeGrafter"/>
</dbReference>
<dbReference type="Pfam" id="PF08659">
    <property type="entry name" value="KR"/>
    <property type="match status" value="1"/>
</dbReference>
<dbReference type="InterPro" id="IPR009081">
    <property type="entry name" value="PP-bd_ACP"/>
</dbReference>
<evidence type="ECO:0000256" key="1">
    <source>
        <dbReference type="ARBA" id="ARBA00005232"/>
    </source>
</evidence>
<dbReference type="InterPro" id="IPR032821">
    <property type="entry name" value="PKS_assoc"/>
</dbReference>
<dbReference type="SMART" id="SM00825">
    <property type="entry name" value="PKS_KS"/>
    <property type="match status" value="1"/>
</dbReference>
<reference evidence="14" key="1">
    <citation type="submission" date="2019-06" db="EMBL/GenBank/DDBJ databases">
        <title>Draft genome sequence of the griseofulvin-producing fungus Xylaria cubensis strain G536.</title>
        <authorList>
            <person name="Mead M.E."/>
            <person name="Raja H.A."/>
            <person name="Steenwyk J.L."/>
            <person name="Knowles S.L."/>
            <person name="Oberlies N.H."/>
            <person name="Rokas A."/>
        </authorList>
    </citation>
    <scope>NUCLEOTIDE SEQUENCE [LARGE SCALE GENOMIC DNA]</scope>
    <source>
        <strain evidence="14">G536</strain>
    </source>
</reference>
<name>A0A553I283_9PEZI</name>
<dbReference type="InterPro" id="IPR042231">
    <property type="entry name" value="Cho/carn_acyl_trans_2"/>
</dbReference>
<dbReference type="Pfam" id="PF02801">
    <property type="entry name" value="Ketoacyl-synt_C"/>
    <property type="match status" value="1"/>
</dbReference>
<dbReference type="SMART" id="SM00822">
    <property type="entry name" value="PKS_KR"/>
    <property type="match status" value="1"/>
</dbReference>
<dbReference type="OrthoDB" id="329835at2759"/>
<keyword evidence="4" id="KW-0808">Transferase</keyword>
<dbReference type="InterPro" id="IPR014031">
    <property type="entry name" value="Ketoacyl_synth_C"/>
</dbReference>
<gene>
    <name evidence="13" type="ORF">FHL15_004773</name>
</gene>
<dbReference type="InterPro" id="IPR011032">
    <property type="entry name" value="GroES-like_sf"/>
</dbReference>
<dbReference type="Gene3D" id="3.40.366.10">
    <property type="entry name" value="Malonyl-Coenzyme A Acyl Carrier Protein, domain 2"/>
    <property type="match status" value="1"/>
</dbReference>
<dbReference type="InterPro" id="IPR049552">
    <property type="entry name" value="PKS_DH_N"/>
</dbReference>
<dbReference type="InterPro" id="IPR020807">
    <property type="entry name" value="PKS_DH"/>
</dbReference>
<dbReference type="InterPro" id="IPR014030">
    <property type="entry name" value="Ketoacyl_synth_N"/>
</dbReference>
<dbReference type="InterPro" id="IPR000542">
    <property type="entry name" value="Carn_acyl_trans"/>
</dbReference>
<evidence type="ECO:0000313" key="13">
    <source>
        <dbReference type="EMBL" id="TRX94306.1"/>
    </source>
</evidence>
<dbReference type="InterPro" id="IPR023213">
    <property type="entry name" value="CAT-like_dom_sf"/>
</dbReference>
<dbReference type="EMBL" id="VFLP01000023">
    <property type="protein sequence ID" value="TRX94306.1"/>
    <property type="molecule type" value="Genomic_DNA"/>
</dbReference>
<dbReference type="InterPro" id="IPR001227">
    <property type="entry name" value="Ac_transferase_dom_sf"/>
</dbReference>
<dbReference type="Pfam" id="PF14765">
    <property type="entry name" value="PS-DH"/>
    <property type="match status" value="1"/>
</dbReference>
<dbReference type="PANTHER" id="PTHR43775:SF22">
    <property type="entry name" value="SYNTHASE, PUTATIVE (JCVI)-RELATED"/>
    <property type="match status" value="1"/>
</dbReference>
<dbReference type="InterPro" id="IPR013968">
    <property type="entry name" value="PKS_KR"/>
</dbReference>
<comment type="similarity">
    <text evidence="1">Belongs to the carnitine/choline acetyltransferase family.</text>
</comment>
<comment type="caution">
    <text evidence="13">The sequence shown here is derived from an EMBL/GenBank/DDBJ whole genome shotgun (WGS) entry which is preliminary data.</text>
</comment>
<evidence type="ECO:0000256" key="3">
    <source>
        <dbReference type="ARBA" id="ARBA00022553"/>
    </source>
</evidence>
<dbReference type="SMART" id="SM00829">
    <property type="entry name" value="PKS_ER"/>
    <property type="match status" value="1"/>
</dbReference>
<proteinExistence type="inferred from homology"/>
<dbReference type="Pfam" id="PF00755">
    <property type="entry name" value="Carn_acyltransf"/>
    <property type="match status" value="1"/>
</dbReference>
<dbReference type="InterPro" id="IPR016039">
    <property type="entry name" value="Thiolase-like"/>
</dbReference>
<dbReference type="PROSITE" id="PS51257">
    <property type="entry name" value="PROKAR_LIPOPROTEIN"/>
    <property type="match status" value="1"/>
</dbReference>
<dbReference type="PROSITE" id="PS00440">
    <property type="entry name" value="ACYLTRANSF_C_2"/>
    <property type="match status" value="1"/>
</dbReference>
<dbReference type="InterPro" id="IPR020806">
    <property type="entry name" value="PKS_PP-bd"/>
</dbReference>
<dbReference type="SUPFAM" id="SSF55048">
    <property type="entry name" value="Probable ACP-binding domain of malonyl-CoA ACP transacylase"/>
    <property type="match status" value="1"/>
</dbReference>
<dbReference type="InterPro" id="IPR036291">
    <property type="entry name" value="NAD(P)-bd_dom_sf"/>
</dbReference>
<dbReference type="InterPro" id="IPR049551">
    <property type="entry name" value="PKS_DH_C"/>
</dbReference>
<keyword evidence="5" id="KW-0560">Oxidoreductase</keyword>
<dbReference type="Proteomes" id="UP000319160">
    <property type="component" value="Unassembled WGS sequence"/>
</dbReference>
<dbReference type="CDD" id="cd05274">
    <property type="entry name" value="KR_FAS_SDR_x"/>
    <property type="match status" value="1"/>
</dbReference>
<dbReference type="Gene3D" id="3.30.559.70">
    <property type="entry name" value="Choline/Carnitine o-acyltransferase, domain 2"/>
    <property type="match status" value="1"/>
</dbReference>
<dbReference type="SUPFAM" id="SSF53901">
    <property type="entry name" value="Thiolase-like"/>
    <property type="match status" value="1"/>
</dbReference>
<keyword evidence="3" id="KW-0597">Phosphoprotein</keyword>
<dbReference type="InterPro" id="IPR049900">
    <property type="entry name" value="PKS_mFAS_DH"/>
</dbReference>
<dbReference type="InterPro" id="IPR020843">
    <property type="entry name" value="ER"/>
</dbReference>
<evidence type="ECO:0000256" key="2">
    <source>
        <dbReference type="ARBA" id="ARBA00022450"/>
    </source>
</evidence>
<feature type="active site" description="Proton acceptor; for dehydratase activity" evidence="9">
    <location>
        <position position="957"/>
    </location>
</feature>
<dbReference type="PROSITE" id="PS50075">
    <property type="entry name" value="CARRIER"/>
    <property type="match status" value="1"/>
</dbReference>
<dbReference type="GO" id="GO:0006633">
    <property type="term" value="P:fatty acid biosynthetic process"/>
    <property type="evidence" value="ECO:0007669"/>
    <property type="project" value="TreeGrafter"/>
</dbReference>
<evidence type="ECO:0000256" key="4">
    <source>
        <dbReference type="ARBA" id="ARBA00022679"/>
    </source>
</evidence>
<feature type="region of interest" description="C-terminal hotdog fold" evidence="9">
    <location>
        <begin position="1076"/>
        <end position="1237"/>
    </location>
</feature>
<dbReference type="SMART" id="SM00826">
    <property type="entry name" value="PKS_DH"/>
    <property type="match status" value="1"/>
</dbReference>
<accession>A0A553I283</accession>
<dbReference type="SMART" id="SM00823">
    <property type="entry name" value="PKS_PP"/>
    <property type="match status" value="1"/>
</dbReference>
<dbReference type="SUPFAM" id="SSF52777">
    <property type="entry name" value="CoA-dependent acyltransferases"/>
    <property type="match status" value="2"/>
</dbReference>
<dbReference type="GO" id="GO:0031177">
    <property type="term" value="F:phosphopantetheine binding"/>
    <property type="evidence" value="ECO:0007669"/>
    <property type="project" value="InterPro"/>
</dbReference>
<protein>
    <submittedName>
        <fullName evidence="13">Uncharacterized protein</fullName>
    </submittedName>
</protein>
<dbReference type="Gene3D" id="3.90.180.10">
    <property type="entry name" value="Medium-chain alcohol dehydrogenases, catalytic domain"/>
    <property type="match status" value="1"/>
</dbReference>
<dbReference type="Gene3D" id="1.10.1200.10">
    <property type="entry name" value="ACP-like"/>
    <property type="match status" value="1"/>
</dbReference>
<dbReference type="Pfam" id="PF00550">
    <property type="entry name" value="PP-binding"/>
    <property type="match status" value="1"/>
</dbReference>
<evidence type="ECO:0000313" key="14">
    <source>
        <dbReference type="Proteomes" id="UP000319160"/>
    </source>
</evidence>
<dbReference type="InterPro" id="IPR014043">
    <property type="entry name" value="Acyl_transferase_dom"/>
</dbReference>
<dbReference type="STRING" id="2512241.A0A553I283"/>
<keyword evidence="2" id="KW-0596">Phosphopantetheine</keyword>
<dbReference type="SUPFAM" id="SSF50129">
    <property type="entry name" value="GroES-like"/>
    <property type="match status" value="1"/>
</dbReference>
<keyword evidence="6" id="KW-0511">Multifunctional enzyme</keyword>
<feature type="domain" description="Ketosynthase family 3 (KS3)" evidence="11">
    <location>
        <begin position="9"/>
        <end position="433"/>
    </location>
</feature>
<dbReference type="InterPro" id="IPR042104">
    <property type="entry name" value="PKS_dehydratase_sf"/>
</dbReference>
<dbReference type="InterPro" id="IPR039551">
    <property type="entry name" value="Cho/carn_acyl_trans"/>
</dbReference>
<feature type="domain" description="PKS/mFAS DH" evidence="12">
    <location>
        <begin position="925"/>
        <end position="1237"/>
    </location>
</feature>
<dbReference type="Pfam" id="PF00698">
    <property type="entry name" value="Acyl_transf_1"/>
    <property type="match status" value="1"/>
</dbReference>
<dbReference type="GO" id="GO:0044550">
    <property type="term" value="P:secondary metabolite biosynthetic process"/>
    <property type="evidence" value="ECO:0007669"/>
    <property type="project" value="TreeGrafter"/>
</dbReference>
<organism evidence="13 14">
    <name type="scientific">Xylaria flabelliformis</name>
    <dbReference type="NCBI Taxonomy" id="2512241"/>
    <lineage>
        <taxon>Eukaryota</taxon>
        <taxon>Fungi</taxon>
        <taxon>Dikarya</taxon>
        <taxon>Ascomycota</taxon>
        <taxon>Pezizomycotina</taxon>
        <taxon>Sordariomycetes</taxon>
        <taxon>Xylariomycetidae</taxon>
        <taxon>Xylariales</taxon>
        <taxon>Xylariaceae</taxon>
        <taxon>Xylaria</taxon>
    </lineage>
</organism>
<dbReference type="InterPro" id="IPR006162">
    <property type="entry name" value="Ppantetheine_attach_site"/>
</dbReference>
<dbReference type="PROSITE" id="PS00012">
    <property type="entry name" value="PHOSPHOPANTETHEINE"/>
    <property type="match status" value="1"/>
</dbReference>
<evidence type="ECO:0000256" key="7">
    <source>
        <dbReference type="ARBA" id="ARBA00023315"/>
    </source>
</evidence>
<keyword evidence="14" id="KW-1185">Reference proteome</keyword>
<feature type="region of interest" description="N-terminal hotdog fold" evidence="9">
    <location>
        <begin position="925"/>
        <end position="1057"/>
    </location>
</feature>
<keyword evidence="7" id="KW-0012">Acyltransferase</keyword>
<dbReference type="SUPFAM" id="SSF52151">
    <property type="entry name" value="FabD/lysophospholipase-like"/>
    <property type="match status" value="1"/>
</dbReference>